<accession>A0ACB9YW87</accession>
<proteinExistence type="predicted"/>
<keyword evidence="2" id="KW-1185">Reference proteome</keyword>
<name>A0ACB9YW87_9PEZI</name>
<evidence type="ECO:0000313" key="2">
    <source>
        <dbReference type="Proteomes" id="UP001497700"/>
    </source>
</evidence>
<evidence type="ECO:0000313" key="1">
    <source>
        <dbReference type="EMBL" id="KAI4863618.1"/>
    </source>
</evidence>
<reference evidence="1 2" key="1">
    <citation type="journal article" date="2022" name="New Phytol.">
        <title>Ecological generalism drives hyperdiversity of secondary metabolite gene clusters in xylarialean endophytes.</title>
        <authorList>
            <person name="Franco M.E.E."/>
            <person name="Wisecaver J.H."/>
            <person name="Arnold A.E."/>
            <person name="Ju Y.M."/>
            <person name="Slot J.C."/>
            <person name="Ahrendt S."/>
            <person name="Moore L.P."/>
            <person name="Eastman K.E."/>
            <person name="Scott K."/>
            <person name="Konkel Z."/>
            <person name="Mondo S.J."/>
            <person name="Kuo A."/>
            <person name="Hayes R.D."/>
            <person name="Haridas S."/>
            <person name="Andreopoulos B."/>
            <person name="Riley R."/>
            <person name="LaButti K."/>
            <person name="Pangilinan J."/>
            <person name="Lipzen A."/>
            <person name="Amirebrahimi M."/>
            <person name="Yan J."/>
            <person name="Adam C."/>
            <person name="Keymanesh K."/>
            <person name="Ng V."/>
            <person name="Louie K."/>
            <person name="Northen T."/>
            <person name="Drula E."/>
            <person name="Henrissat B."/>
            <person name="Hsieh H.M."/>
            <person name="Youens-Clark K."/>
            <person name="Lutzoni F."/>
            <person name="Miadlikowska J."/>
            <person name="Eastwood D.C."/>
            <person name="Hamelin R.C."/>
            <person name="Grigoriev I.V."/>
            <person name="U'Ren J.M."/>
        </authorList>
    </citation>
    <scope>NUCLEOTIDE SEQUENCE [LARGE SCALE GENOMIC DNA]</scope>
    <source>
        <strain evidence="1 2">CBS 119005</strain>
    </source>
</reference>
<dbReference type="Proteomes" id="UP001497700">
    <property type="component" value="Unassembled WGS sequence"/>
</dbReference>
<gene>
    <name evidence="1" type="ORF">F4820DRAFT_449777</name>
</gene>
<organism evidence="1 2">
    <name type="scientific">Hypoxylon rubiginosum</name>
    <dbReference type="NCBI Taxonomy" id="110542"/>
    <lineage>
        <taxon>Eukaryota</taxon>
        <taxon>Fungi</taxon>
        <taxon>Dikarya</taxon>
        <taxon>Ascomycota</taxon>
        <taxon>Pezizomycotina</taxon>
        <taxon>Sordariomycetes</taxon>
        <taxon>Xylariomycetidae</taxon>
        <taxon>Xylariales</taxon>
        <taxon>Hypoxylaceae</taxon>
        <taxon>Hypoxylon</taxon>
    </lineage>
</organism>
<sequence>MSSRGTTFGPVETVRRRQYCQDSEGNRWTRRMKSDGTYTEWEIYNIESAPEPATCSASPAIHLYVIQQDQAVGEPLHWSLFVGSEGSRGMVYQVKGDATYMHYQHAYNINIWTSQSYRNGYRICELDQNSQAWVDYYANSVPPPQAASQHEVTENCQG</sequence>
<comment type="caution">
    <text evidence="1">The sequence shown here is derived from an EMBL/GenBank/DDBJ whole genome shotgun (WGS) entry which is preliminary data.</text>
</comment>
<dbReference type="EMBL" id="MU393500">
    <property type="protein sequence ID" value="KAI4863618.1"/>
    <property type="molecule type" value="Genomic_DNA"/>
</dbReference>
<protein>
    <submittedName>
        <fullName evidence="1">Uncharacterized protein</fullName>
    </submittedName>
</protein>